<protein>
    <submittedName>
        <fullName evidence="1">Uncharacterized protein</fullName>
    </submittedName>
</protein>
<dbReference type="EMBL" id="JALNTZ010000010">
    <property type="protein sequence ID" value="KAJ3639281.1"/>
    <property type="molecule type" value="Genomic_DNA"/>
</dbReference>
<evidence type="ECO:0000313" key="2">
    <source>
        <dbReference type="Proteomes" id="UP001168821"/>
    </source>
</evidence>
<reference evidence="1" key="1">
    <citation type="journal article" date="2023" name="G3 (Bethesda)">
        <title>Whole genome assemblies of Zophobas morio and Tenebrio molitor.</title>
        <authorList>
            <person name="Kaur S."/>
            <person name="Stinson S.A."/>
            <person name="diCenzo G.C."/>
        </authorList>
    </citation>
    <scope>NUCLEOTIDE SEQUENCE</scope>
    <source>
        <strain evidence="1">QUZm001</strain>
    </source>
</reference>
<name>A0AA38HL75_9CUCU</name>
<organism evidence="1 2">
    <name type="scientific">Zophobas morio</name>
    <dbReference type="NCBI Taxonomy" id="2755281"/>
    <lineage>
        <taxon>Eukaryota</taxon>
        <taxon>Metazoa</taxon>
        <taxon>Ecdysozoa</taxon>
        <taxon>Arthropoda</taxon>
        <taxon>Hexapoda</taxon>
        <taxon>Insecta</taxon>
        <taxon>Pterygota</taxon>
        <taxon>Neoptera</taxon>
        <taxon>Endopterygota</taxon>
        <taxon>Coleoptera</taxon>
        <taxon>Polyphaga</taxon>
        <taxon>Cucujiformia</taxon>
        <taxon>Tenebrionidae</taxon>
        <taxon>Zophobas</taxon>
    </lineage>
</organism>
<dbReference type="Proteomes" id="UP001168821">
    <property type="component" value="Unassembled WGS sequence"/>
</dbReference>
<sequence>MLSISSGMQIKCKIIHLIGTVRQAKHSLVPLKIHGFAVFTEPTSSPKHNFPNCKHVAFQSRLCLPQCRDGTFGGLPLLKLRLEATPSAQRTPKPTNNMHKQKTCNVCSTF</sequence>
<comment type="caution">
    <text evidence="1">The sequence shown here is derived from an EMBL/GenBank/DDBJ whole genome shotgun (WGS) entry which is preliminary data.</text>
</comment>
<dbReference type="AlphaFoldDB" id="A0AA38HL75"/>
<keyword evidence="2" id="KW-1185">Reference proteome</keyword>
<proteinExistence type="predicted"/>
<gene>
    <name evidence="1" type="ORF">Zmor_002646</name>
</gene>
<evidence type="ECO:0000313" key="1">
    <source>
        <dbReference type="EMBL" id="KAJ3639281.1"/>
    </source>
</evidence>
<accession>A0AA38HL75</accession>